<keyword evidence="1 3" id="KW-0378">Hydrolase</keyword>
<keyword evidence="4" id="KW-0732">Signal</keyword>
<evidence type="ECO:0000256" key="3">
    <source>
        <dbReference type="RuleBase" id="RU361153"/>
    </source>
</evidence>
<dbReference type="PANTHER" id="PTHR34142">
    <property type="entry name" value="ENDO-BETA-1,4-GLUCANASE A"/>
    <property type="match status" value="1"/>
</dbReference>
<dbReference type="InterPro" id="IPR035992">
    <property type="entry name" value="Ricin_B-like_lectins"/>
</dbReference>
<proteinExistence type="inferred from homology"/>
<dbReference type="Gene3D" id="3.20.20.80">
    <property type="entry name" value="Glycosidases"/>
    <property type="match status" value="1"/>
</dbReference>
<dbReference type="RefSeq" id="WP_183589725.1">
    <property type="nucleotide sequence ID" value="NZ_JACHCA010000020.1"/>
</dbReference>
<dbReference type="SUPFAM" id="SSF51445">
    <property type="entry name" value="(Trans)glycosidases"/>
    <property type="match status" value="1"/>
</dbReference>
<feature type="domain" description="Ricin B lectin" evidence="5">
    <location>
        <begin position="350"/>
        <end position="488"/>
    </location>
</feature>
<sequence length="491" mass="52885">MKKITLLLSAVFFCMIIFACKKSANIIQSNENNASSSSKLSTMAAPAGSAVAKYGQLSVSGRYLKSQSNATISLRGLSEGWSGWWPQFWNANVVNWLTDDFKIDVVRASMSVDVTPGYLNDPTQLTLLKTVVNAAIAKGTYVIIDWHASPLLQTQAVAFFSSMAQQYVGNPNILYEIINEPDNTVTWPQVKSYAQAVIAAIRQYDPNNIIIVGSPSWDQDIRDVADSPITGYSNIMYSVHYYAASHGQWLRDDCTYAIGKNIPIFVTESSGTEASGSGSINYTEWEAWLSFLEINKISWVNWSVTDKSGELCSMLLPGASSTGGWTTSQLSGTGSFIRNKLRGYAAIVSGKTYRITPVNSGKSLDITGASTADGAIVQQWTYSGGSNQQFIITDVGGGYYRISPASASSKGFDVSGASTADGASIIQWVYGGGTNQQWQIVPNGSNYNIKSALSGKCLNVQGASTADGTPVIQYGCDLSATNEQFTLTQLN</sequence>
<reference evidence="6 7" key="1">
    <citation type="submission" date="2020-08" db="EMBL/GenBank/DDBJ databases">
        <title>Genomic Encyclopedia of Type Strains, Phase IV (KMG-V): Genome sequencing to study the core and pangenomes of soil and plant-associated prokaryotes.</title>
        <authorList>
            <person name="Whitman W."/>
        </authorList>
    </citation>
    <scope>NUCLEOTIDE SEQUENCE [LARGE SCALE GENOMIC DNA]</scope>
    <source>
        <strain evidence="6 7">MP601</strain>
    </source>
</reference>
<keyword evidence="2 3" id="KW-0326">Glycosidase</keyword>
<evidence type="ECO:0000313" key="7">
    <source>
        <dbReference type="Proteomes" id="UP000548326"/>
    </source>
</evidence>
<dbReference type="AlphaFoldDB" id="A0A841JS84"/>
<evidence type="ECO:0000256" key="1">
    <source>
        <dbReference type="ARBA" id="ARBA00022801"/>
    </source>
</evidence>
<dbReference type="Pfam" id="PF00150">
    <property type="entry name" value="Cellulase"/>
    <property type="match status" value="1"/>
</dbReference>
<protein>
    <submittedName>
        <fullName evidence="6">Endoglucanase</fullName>
        <ecNumber evidence="6">3.2.1.4</ecNumber>
    </submittedName>
</protein>
<dbReference type="PANTHER" id="PTHR34142:SF1">
    <property type="entry name" value="GLYCOSIDE HYDROLASE FAMILY 5 DOMAIN-CONTAINING PROTEIN"/>
    <property type="match status" value="1"/>
</dbReference>
<evidence type="ECO:0000313" key="6">
    <source>
        <dbReference type="EMBL" id="MBB6131145.1"/>
    </source>
</evidence>
<name>A0A841JS84_9SPHI</name>
<comment type="similarity">
    <text evidence="3">Belongs to the glycosyl hydrolase 5 (cellulase A) family.</text>
</comment>
<comment type="caution">
    <text evidence="6">The sequence shown here is derived from an EMBL/GenBank/DDBJ whole genome shotgun (WGS) entry which is preliminary data.</text>
</comment>
<dbReference type="SUPFAM" id="SSF50370">
    <property type="entry name" value="Ricin B-like lectins"/>
    <property type="match status" value="1"/>
</dbReference>
<dbReference type="PROSITE" id="PS00659">
    <property type="entry name" value="GLYCOSYL_HYDROL_F5"/>
    <property type="match status" value="1"/>
</dbReference>
<gene>
    <name evidence="6" type="ORF">HDF22_005296</name>
</gene>
<dbReference type="PROSITE" id="PS50231">
    <property type="entry name" value="RICIN_B_LECTIN"/>
    <property type="match status" value="1"/>
</dbReference>
<dbReference type="GO" id="GO:0008810">
    <property type="term" value="F:cellulase activity"/>
    <property type="evidence" value="ECO:0007669"/>
    <property type="project" value="UniProtKB-EC"/>
</dbReference>
<dbReference type="Pfam" id="PF14200">
    <property type="entry name" value="RicinB_lectin_2"/>
    <property type="match status" value="2"/>
</dbReference>
<accession>A0A841JS84</accession>
<dbReference type="SMART" id="SM00458">
    <property type="entry name" value="RICIN"/>
    <property type="match status" value="1"/>
</dbReference>
<dbReference type="Proteomes" id="UP000548326">
    <property type="component" value="Unassembled WGS sequence"/>
</dbReference>
<evidence type="ECO:0000256" key="4">
    <source>
        <dbReference type="SAM" id="SignalP"/>
    </source>
</evidence>
<dbReference type="GO" id="GO:0000272">
    <property type="term" value="P:polysaccharide catabolic process"/>
    <property type="evidence" value="ECO:0007669"/>
    <property type="project" value="InterPro"/>
</dbReference>
<dbReference type="EC" id="3.2.1.4" evidence="6"/>
<dbReference type="InterPro" id="IPR000772">
    <property type="entry name" value="Ricin_B_lectin"/>
</dbReference>
<evidence type="ECO:0000259" key="5">
    <source>
        <dbReference type="SMART" id="SM00458"/>
    </source>
</evidence>
<organism evidence="6 7">
    <name type="scientific">Mucilaginibacter lappiensis</name>
    <dbReference type="NCBI Taxonomy" id="354630"/>
    <lineage>
        <taxon>Bacteria</taxon>
        <taxon>Pseudomonadati</taxon>
        <taxon>Bacteroidota</taxon>
        <taxon>Sphingobacteriia</taxon>
        <taxon>Sphingobacteriales</taxon>
        <taxon>Sphingobacteriaceae</taxon>
        <taxon>Mucilaginibacter</taxon>
    </lineage>
</organism>
<evidence type="ECO:0000256" key="2">
    <source>
        <dbReference type="ARBA" id="ARBA00023295"/>
    </source>
</evidence>
<dbReference type="CDD" id="cd00161">
    <property type="entry name" value="beta-trefoil_Ricin-like"/>
    <property type="match status" value="1"/>
</dbReference>
<feature type="chain" id="PRO_5032735364" evidence="4">
    <location>
        <begin position="20"/>
        <end position="491"/>
    </location>
</feature>
<dbReference type="Gene3D" id="2.80.10.50">
    <property type="match status" value="3"/>
</dbReference>
<dbReference type="EMBL" id="JACHCA010000020">
    <property type="protein sequence ID" value="MBB6131145.1"/>
    <property type="molecule type" value="Genomic_DNA"/>
</dbReference>
<dbReference type="PROSITE" id="PS51257">
    <property type="entry name" value="PROKAR_LIPOPROTEIN"/>
    <property type="match status" value="1"/>
</dbReference>
<dbReference type="InterPro" id="IPR017853">
    <property type="entry name" value="GH"/>
</dbReference>
<dbReference type="InterPro" id="IPR018087">
    <property type="entry name" value="Glyco_hydro_5_CS"/>
</dbReference>
<feature type="signal peptide" evidence="4">
    <location>
        <begin position="1"/>
        <end position="19"/>
    </location>
</feature>
<dbReference type="InterPro" id="IPR001547">
    <property type="entry name" value="Glyco_hydro_5"/>
</dbReference>